<dbReference type="InterPro" id="IPR016174">
    <property type="entry name" value="Di-haem_cyt_TM"/>
</dbReference>
<feature type="transmembrane region" description="Helical" evidence="12">
    <location>
        <begin position="204"/>
        <end position="223"/>
    </location>
</feature>
<evidence type="ECO:0000313" key="15">
    <source>
        <dbReference type="Proteomes" id="UP000294360"/>
    </source>
</evidence>
<dbReference type="AlphaFoldDB" id="A0A4U8Z6I5"/>
<evidence type="ECO:0000256" key="11">
    <source>
        <dbReference type="ARBA" id="ARBA00023136"/>
    </source>
</evidence>
<keyword evidence="6 12" id="KW-0812">Transmembrane</keyword>
<protein>
    <submittedName>
        <fullName evidence="14">Cytochrome B561</fullName>
    </submittedName>
</protein>
<feature type="transmembrane region" description="Helical" evidence="12">
    <location>
        <begin position="65"/>
        <end position="83"/>
    </location>
</feature>
<dbReference type="PANTHER" id="PTHR30485">
    <property type="entry name" value="NI/FE-HYDROGENASE 1 B-TYPE CYTOCHROME SUBUNIT"/>
    <property type="match status" value="1"/>
</dbReference>
<feature type="domain" description="Cytochrome b561 bacterial/Ni-hydrogenase" evidence="13">
    <location>
        <begin position="18"/>
        <end position="238"/>
    </location>
</feature>
<keyword evidence="9 12" id="KW-1133">Transmembrane helix</keyword>
<sequence length="250" mass="27312">MMQQRSDGPIQYTEYFAWDAPTRWFHWINALSVLGLIGTGVVILNDNALGLSASGKIVLKSIHASFGYVMAINLLWRFVWAFFGNRYARWRAIAPGGPGYPAALRGYVMSFLSGQPQQYVGHNPLARIGVSLIFLLLLVQLATGLVIVGTDLFWPPFGHWFAQRVAAPGVDPAAVQPGASAVINEASYQAMRAFRGPFVEIHELAFYALAVVITLHIIAVVSTELHEGGAITSAMFTGRKILTRKPPDAT</sequence>
<feature type="transmembrane region" description="Helical" evidence="12">
    <location>
        <begin position="128"/>
        <end position="154"/>
    </location>
</feature>
<dbReference type="PANTHER" id="PTHR30485:SF2">
    <property type="entry name" value="BLL0597 PROTEIN"/>
    <property type="match status" value="1"/>
</dbReference>
<dbReference type="SUPFAM" id="SSF81342">
    <property type="entry name" value="Transmembrane di-heme cytochromes"/>
    <property type="match status" value="1"/>
</dbReference>
<evidence type="ECO:0000256" key="9">
    <source>
        <dbReference type="ARBA" id="ARBA00022989"/>
    </source>
</evidence>
<dbReference type="RefSeq" id="WP_341263913.1">
    <property type="nucleotide sequence ID" value="NZ_CP139088.1"/>
</dbReference>
<keyword evidence="14" id="KW-0614">Plasmid</keyword>
<comment type="similarity">
    <text evidence="2">Belongs to the HupC/HyaC/HydC family.</text>
</comment>
<evidence type="ECO:0000256" key="10">
    <source>
        <dbReference type="ARBA" id="ARBA00023004"/>
    </source>
</evidence>
<dbReference type="Proteomes" id="UP000294360">
    <property type="component" value="Plasmid 2"/>
</dbReference>
<proteinExistence type="inferred from homology"/>
<evidence type="ECO:0000256" key="4">
    <source>
        <dbReference type="ARBA" id="ARBA00022475"/>
    </source>
</evidence>
<dbReference type="EMBL" id="LR536451">
    <property type="protein sequence ID" value="VFU16331.1"/>
    <property type="molecule type" value="Genomic_DNA"/>
</dbReference>
<keyword evidence="10" id="KW-0408">Iron</keyword>
<dbReference type="KEGG" id="mtun:MTUNDRAET4_0061.1"/>
<evidence type="ECO:0000256" key="5">
    <source>
        <dbReference type="ARBA" id="ARBA00022617"/>
    </source>
</evidence>
<evidence type="ECO:0000256" key="8">
    <source>
        <dbReference type="ARBA" id="ARBA00022982"/>
    </source>
</evidence>
<keyword evidence="5" id="KW-0349">Heme</keyword>
<keyword evidence="11 12" id="KW-0472">Membrane</keyword>
<dbReference type="GO" id="GO:0005886">
    <property type="term" value="C:plasma membrane"/>
    <property type="evidence" value="ECO:0007669"/>
    <property type="project" value="UniProtKB-SubCell"/>
</dbReference>
<geneLocation type="plasmid" evidence="14 15">
    <name>2</name>
</geneLocation>
<dbReference type="InterPro" id="IPR051542">
    <property type="entry name" value="Hydrogenase_cytochrome"/>
</dbReference>
<evidence type="ECO:0000256" key="2">
    <source>
        <dbReference type="ARBA" id="ARBA00008622"/>
    </source>
</evidence>
<dbReference type="InterPro" id="IPR011577">
    <property type="entry name" value="Cyt_b561_bac/Ni-Hgenase"/>
</dbReference>
<keyword evidence="4" id="KW-1003">Cell membrane</keyword>
<evidence type="ECO:0000259" key="13">
    <source>
        <dbReference type="Pfam" id="PF01292"/>
    </source>
</evidence>
<dbReference type="PRINTS" id="PR00161">
    <property type="entry name" value="NIHGNASECYTB"/>
</dbReference>
<dbReference type="Pfam" id="PF01292">
    <property type="entry name" value="Ni_hydr_CYTB"/>
    <property type="match status" value="1"/>
</dbReference>
<dbReference type="GO" id="GO:0020037">
    <property type="term" value="F:heme binding"/>
    <property type="evidence" value="ECO:0007669"/>
    <property type="project" value="TreeGrafter"/>
</dbReference>
<reference evidence="14 15" key="1">
    <citation type="submission" date="2019-03" db="EMBL/GenBank/DDBJ databases">
        <authorList>
            <person name="Kox A.R. M."/>
        </authorList>
    </citation>
    <scope>NUCLEOTIDE SEQUENCE [LARGE SCALE GENOMIC DNA]</scope>
    <source>
        <strain evidence="14">MTUNDRAET4 annotated genome</strain>
        <plasmid evidence="15">2</plasmid>
    </source>
</reference>
<keyword evidence="7" id="KW-0479">Metal-binding</keyword>
<dbReference type="InterPro" id="IPR000516">
    <property type="entry name" value="Ni-dep_Hydgase_cyt-B"/>
</dbReference>
<organism evidence="14 15">
    <name type="scientific">Methylocella tundrae</name>
    <dbReference type="NCBI Taxonomy" id="227605"/>
    <lineage>
        <taxon>Bacteria</taxon>
        <taxon>Pseudomonadati</taxon>
        <taxon>Pseudomonadota</taxon>
        <taxon>Alphaproteobacteria</taxon>
        <taxon>Hyphomicrobiales</taxon>
        <taxon>Beijerinckiaceae</taxon>
        <taxon>Methylocella</taxon>
    </lineage>
</organism>
<evidence type="ECO:0000256" key="6">
    <source>
        <dbReference type="ARBA" id="ARBA00022692"/>
    </source>
</evidence>
<comment type="subcellular location">
    <subcellularLocation>
        <location evidence="1">Cell membrane</location>
        <topology evidence="1">Multi-pass membrane protein</topology>
    </subcellularLocation>
</comment>
<gene>
    <name evidence="14" type="ORF">MTUNDRAET4_0061</name>
</gene>
<dbReference type="Gene3D" id="1.20.950.20">
    <property type="entry name" value="Transmembrane di-heme cytochromes, Chain C"/>
    <property type="match status" value="1"/>
</dbReference>
<evidence type="ECO:0000256" key="1">
    <source>
        <dbReference type="ARBA" id="ARBA00004651"/>
    </source>
</evidence>
<evidence type="ECO:0000256" key="7">
    <source>
        <dbReference type="ARBA" id="ARBA00022723"/>
    </source>
</evidence>
<dbReference type="GO" id="GO:0005506">
    <property type="term" value="F:iron ion binding"/>
    <property type="evidence" value="ECO:0007669"/>
    <property type="project" value="InterPro"/>
</dbReference>
<keyword evidence="8" id="KW-0249">Electron transport</keyword>
<dbReference type="GO" id="GO:0009055">
    <property type="term" value="F:electron transfer activity"/>
    <property type="evidence" value="ECO:0007669"/>
    <property type="project" value="InterPro"/>
</dbReference>
<evidence type="ECO:0000256" key="3">
    <source>
        <dbReference type="ARBA" id="ARBA00022448"/>
    </source>
</evidence>
<keyword evidence="3" id="KW-0813">Transport</keyword>
<accession>A0A4U8Z6I5</accession>
<evidence type="ECO:0000256" key="12">
    <source>
        <dbReference type="SAM" id="Phobius"/>
    </source>
</evidence>
<feature type="transmembrane region" description="Helical" evidence="12">
    <location>
        <begin position="24"/>
        <end position="44"/>
    </location>
</feature>
<name>A0A4U8Z6I5_METTU</name>
<evidence type="ECO:0000313" key="14">
    <source>
        <dbReference type="EMBL" id="VFU16331.1"/>
    </source>
</evidence>
<dbReference type="GO" id="GO:0022904">
    <property type="term" value="P:respiratory electron transport chain"/>
    <property type="evidence" value="ECO:0007669"/>
    <property type="project" value="InterPro"/>
</dbReference>